<gene>
    <name evidence="2" type="primary">252</name>
    <name evidence="2" type="ORF">ALICE_252</name>
</gene>
<evidence type="ECO:0000313" key="2">
    <source>
        <dbReference type="EMBL" id="AEJ94474.1"/>
    </source>
</evidence>
<reference evidence="2 3" key="1">
    <citation type="journal article" date="2012" name="J. Virol.">
        <title>Complete Genome Sequences of 138 Mycobacteriophages.</title>
        <authorList>
            <consortium name="the Science Education Alliance Phage Hunters Advancing Genomics and Evolutionary Science Program"/>
            <consortium name="the KwaZulu-Natal Research Institute for Tuberculosis and HIV Mycobacterial Genetics Course Students"/>
            <consortium name="the Phage Hunters Integrating Research and Education Program"/>
            <person name="Hatfull G.F."/>
        </authorList>
    </citation>
    <scope>NUCLEOTIDE SEQUENCE [LARGE SCALE GENOMIC DNA]</scope>
    <source>
        <strain evidence="3">Alice</strain>
    </source>
</reference>
<evidence type="ECO:0000256" key="1">
    <source>
        <dbReference type="SAM" id="MobiDB-lite"/>
    </source>
</evidence>
<dbReference type="GeneID" id="26642820"/>
<dbReference type="Proteomes" id="UP000202744">
    <property type="component" value="Segment"/>
</dbReference>
<dbReference type="RefSeq" id="YP_009216265.1">
    <property type="nucleotide sequence ID" value="NC_028986.1"/>
</dbReference>
<proteinExistence type="predicted"/>
<dbReference type="EMBL" id="JF704092">
    <property type="protein sequence ID" value="AEJ94474.1"/>
    <property type="molecule type" value="Genomic_DNA"/>
</dbReference>
<protein>
    <submittedName>
        <fullName evidence="2">Uncharacterized protein</fullName>
    </submittedName>
</protein>
<organism evidence="2 3">
    <name type="scientific">Mycobacterium phage Alice</name>
    <dbReference type="NCBI Taxonomy" id="1034128"/>
    <lineage>
        <taxon>Viruses</taxon>
        <taxon>Duplodnaviria</taxon>
        <taxon>Heunggongvirae</taxon>
        <taxon>Uroviricota</taxon>
        <taxon>Caudoviricetes</taxon>
        <taxon>Ceeclamvirinae</taxon>
        <taxon>Bixzunavirus</taxon>
        <taxon>Bixzunavirus alice</taxon>
    </lineage>
</organism>
<sequence length="191" mass="21090">MFDNHPLMSTLITSVRDLNRLANGVIIRNRCEKCDTSAGPDQGVHFVKTPLGWLYSDPKGKPTTWELFPSDAIHLPVQVIHRVSESEDVSEITENSPHTRKDDSEATEGAAPSFEPLYPSSHKTERFTVQDTPDGLGAYVFDFGGDAFGAQTCADALAKVTGKTWYVMHKTVVENTGIYSSMVRHEEESSS</sequence>
<accession>G1BKA2</accession>
<feature type="region of interest" description="Disordered" evidence="1">
    <location>
        <begin position="85"/>
        <end position="122"/>
    </location>
</feature>
<keyword evidence="3" id="KW-1185">Reference proteome</keyword>
<evidence type="ECO:0000313" key="3">
    <source>
        <dbReference type="Proteomes" id="UP000202744"/>
    </source>
</evidence>
<name>G1BKA2_9CAUD</name>
<dbReference type="KEGG" id="vg:26642820"/>